<dbReference type="Pfam" id="PF13411">
    <property type="entry name" value="MerR_1"/>
    <property type="match status" value="1"/>
</dbReference>
<dbReference type="PANTHER" id="PTHR30204">
    <property type="entry name" value="REDOX-CYCLING DRUG-SENSING TRANSCRIPTIONAL ACTIVATOR SOXR"/>
    <property type="match status" value="1"/>
</dbReference>
<evidence type="ECO:0000256" key="1">
    <source>
        <dbReference type="ARBA" id="ARBA00023015"/>
    </source>
</evidence>
<dbReference type="PRINTS" id="PR00040">
    <property type="entry name" value="HTHMERR"/>
</dbReference>
<dbReference type="InterPro" id="IPR000551">
    <property type="entry name" value="MerR-type_HTH_dom"/>
</dbReference>
<sequence length="256" mass="28242">MTETTQQLTVGQVAERFGVTVRTLHHYDEIGVLTPSQRTWSGYRLYTEADLERLATIVLYRRLEIGLEEIAALLDGGPDVAEHLRRQRATVITRIDELRALVTALDHALEAAMGNRPATTEELKAMFGDGFDEAYAAEAQERWGDTPAWSQSQARTAAYGTADWAAVKAEMDAVNSAFVAALTAGEPAVGVAAMDAAEAHRRHFDERFYDVSYAMHRGLADMYVADPRFTATYEELAPGLAAYVRDAIYANADRHA</sequence>
<keyword evidence="7" id="KW-1185">Reference proteome</keyword>
<dbReference type="Gene3D" id="1.10.490.50">
    <property type="entry name" value="Antibiotic binding domain of TipA-like multidrug resistance regulators"/>
    <property type="match status" value="1"/>
</dbReference>
<dbReference type="CDD" id="cd01106">
    <property type="entry name" value="HTH_TipAL-Mta"/>
    <property type="match status" value="1"/>
</dbReference>
<dbReference type="InterPro" id="IPR009061">
    <property type="entry name" value="DNA-bd_dom_put_sf"/>
</dbReference>
<keyword evidence="3" id="KW-0010">Activator</keyword>
<protein>
    <submittedName>
        <fullName evidence="6">MerR family transcriptional regulator</fullName>
    </submittedName>
</protein>
<evidence type="ECO:0000259" key="5">
    <source>
        <dbReference type="PROSITE" id="PS50937"/>
    </source>
</evidence>
<name>A0ABN2KWG8_9MICO</name>
<keyword evidence="1" id="KW-0805">Transcription regulation</keyword>
<dbReference type="PANTHER" id="PTHR30204:SF90">
    <property type="entry name" value="HTH-TYPE TRANSCRIPTIONAL ACTIVATOR MTA"/>
    <property type="match status" value="1"/>
</dbReference>
<dbReference type="InterPro" id="IPR036244">
    <property type="entry name" value="TipA-like_antibiotic-bd"/>
</dbReference>
<dbReference type="SMART" id="SM00422">
    <property type="entry name" value="HTH_MERR"/>
    <property type="match status" value="1"/>
</dbReference>
<dbReference type="EMBL" id="BAAAPN010000057">
    <property type="protein sequence ID" value="GAA1767884.1"/>
    <property type="molecule type" value="Genomic_DNA"/>
</dbReference>
<keyword evidence="4" id="KW-0804">Transcription</keyword>
<evidence type="ECO:0000256" key="3">
    <source>
        <dbReference type="ARBA" id="ARBA00023159"/>
    </source>
</evidence>
<dbReference type="InterPro" id="IPR012925">
    <property type="entry name" value="TipAS_dom"/>
</dbReference>
<comment type="caution">
    <text evidence="6">The sequence shown here is derived from an EMBL/GenBank/DDBJ whole genome shotgun (WGS) entry which is preliminary data.</text>
</comment>
<dbReference type="SUPFAM" id="SSF46955">
    <property type="entry name" value="Putative DNA-binding domain"/>
    <property type="match status" value="1"/>
</dbReference>
<proteinExistence type="predicted"/>
<dbReference type="PROSITE" id="PS50937">
    <property type="entry name" value="HTH_MERR_2"/>
    <property type="match status" value="1"/>
</dbReference>
<accession>A0ABN2KWG8</accession>
<gene>
    <name evidence="6" type="ORF">GCM10009810_28250</name>
</gene>
<evidence type="ECO:0000256" key="2">
    <source>
        <dbReference type="ARBA" id="ARBA00023125"/>
    </source>
</evidence>
<dbReference type="Proteomes" id="UP001501475">
    <property type="component" value="Unassembled WGS sequence"/>
</dbReference>
<keyword evidence="2" id="KW-0238">DNA-binding</keyword>
<dbReference type="Gene3D" id="1.10.1660.10">
    <property type="match status" value="1"/>
</dbReference>
<dbReference type="InterPro" id="IPR047057">
    <property type="entry name" value="MerR_fam"/>
</dbReference>
<evidence type="ECO:0000256" key="4">
    <source>
        <dbReference type="ARBA" id="ARBA00023163"/>
    </source>
</evidence>
<dbReference type="Pfam" id="PF07739">
    <property type="entry name" value="TipAS"/>
    <property type="match status" value="1"/>
</dbReference>
<evidence type="ECO:0000313" key="6">
    <source>
        <dbReference type="EMBL" id="GAA1767884.1"/>
    </source>
</evidence>
<dbReference type="SUPFAM" id="SSF89082">
    <property type="entry name" value="Antibiotic binding domain of TipA-like multidrug resistance regulators"/>
    <property type="match status" value="1"/>
</dbReference>
<evidence type="ECO:0000313" key="7">
    <source>
        <dbReference type="Proteomes" id="UP001501475"/>
    </source>
</evidence>
<feature type="domain" description="HTH merR-type" evidence="5">
    <location>
        <begin position="7"/>
        <end position="76"/>
    </location>
</feature>
<organism evidence="6 7">
    <name type="scientific">Nostocoides vanveenii</name>
    <dbReference type="NCBI Taxonomy" id="330835"/>
    <lineage>
        <taxon>Bacteria</taxon>
        <taxon>Bacillati</taxon>
        <taxon>Actinomycetota</taxon>
        <taxon>Actinomycetes</taxon>
        <taxon>Micrococcales</taxon>
        <taxon>Intrasporangiaceae</taxon>
        <taxon>Nostocoides</taxon>
    </lineage>
</organism>
<reference evidence="6 7" key="1">
    <citation type="journal article" date="2019" name="Int. J. Syst. Evol. Microbiol.">
        <title>The Global Catalogue of Microorganisms (GCM) 10K type strain sequencing project: providing services to taxonomists for standard genome sequencing and annotation.</title>
        <authorList>
            <consortium name="The Broad Institute Genomics Platform"/>
            <consortium name="The Broad Institute Genome Sequencing Center for Infectious Disease"/>
            <person name="Wu L."/>
            <person name="Ma J."/>
        </authorList>
    </citation>
    <scope>NUCLEOTIDE SEQUENCE [LARGE SCALE GENOMIC DNA]</scope>
    <source>
        <strain evidence="6 7">JCM 15591</strain>
    </source>
</reference>
<dbReference type="RefSeq" id="WP_344067447.1">
    <property type="nucleotide sequence ID" value="NZ_BAAAPN010000057.1"/>
</dbReference>